<dbReference type="InterPro" id="IPR017853">
    <property type="entry name" value="GH"/>
</dbReference>
<evidence type="ECO:0000313" key="9">
    <source>
        <dbReference type="EMBL" id="CAB5024931.1"/>
    </source>
</evidence>
<organism evidence="9">
    <name type="scientific">freshwater metagenome</name>
    <dbReference type="NCBI Taxonomy" id="449393"/>
    <lineage>
        <taxon>unclassified sequences</taxon>
        <taxon>metagenomes</taxon>
        <taxon>ecological metagenomes</taxon>
    </lineage>
</organism>
<dbReference type="InterPro" id="IPR049171">
    <property type="entry name" value="GLGE_C"/>
</dbReference>
<evidence type="ECO:0000256" key="3">
    <source>
        <dbReference type="ARBA" id="ARBA00022676"/>
    </source>
</evidence>
<dbReference type="SMART" id="SM00642">
    <property type="entry name" value="Aamy"/>
    <property type="match status" value="1"/>
</dbReference>
<dbReference type="InterPro" id="IPR026585">
    <property type="entry name" value="GlgE"/>
</dbReference>
<evidence type="ECO:0000256" key="4">
    <source>
        <dbReference type="ARBA" id="ARBA00022679"/>
    </source>
</evidence>
<dbReference type="HAMAP" id="MF_02124">
    <property type="entry name" value="GlgE"/>
    <property type="match status" value="1"/>
</dbReference>
<dbReference type="Gene3D" id="2.60.40.10">
    <property type="entry name" value="Immunoglobulins"/>
    <property type="match status" value="1"/>
</dbReference>
<dbReference type="SUPFAM" id="SSF51445">
    <property type="entry name" value="(Trans)glycosidases"/>
    <property type="match status" value="1"/>
</dbReference>
<protein>
    <recommendedName>
        <fullName evidence="2">starch synthase (maltosyl-transferring)</fullName>
        <ecNumber evidence="2">2.4.99.16</ecNumber>
    </recommendedName>
</protein>
<dbReference type="InterPro" id="IPR013780">
    <property type="entry name" value="Glyco_hydro_b"/>
</dbReference>
<dbReference type="Pfam" id="PF21702">
    <property type="entry name" value="GLGE_C"/>
    <property type="match status" value="1"/>
</dbReference>
<keyword evidence="4" id="KW-0808">Transferase</keyword>
<dbReference type="GO" id="GO:0004553">
    <property type="term" value="F:hydrolase activity, hydrolyzing O-glycosyl compounds"/>
    <property type="evidence" value="ECO:0007669"/>
    <property type="project" value="InterPro"/>
</dbReference>
<dbReference type="PANTHER" id="PTHR47786:SF2">
    <property type="entry name" value="GLYCOSYL HYDROLASE FAMILY 13 CATALYTIC DOMAIN-CONTAINING PROTEIN"/>
    <property type="match status" value="1"/>
</dbReference>
<proteinExistence type="inferred from homology"/>
<evidence type="ECO:0000256" key="5">
    <source>
        <dbReference type="ARBA" id="ARBA00023277"/>
    </source>
</evidence>
<name>A0A6J7R8D3_9ZZZZ</name>
<gene>
    <name evidence="9" type="ORF">UFOPK3992_01930</name>
</gene>
<sequence length="662" mass="72412">MAPDISGVTVPRFPILDVSPVVAAGTLPAKAVVGEPVPVRATVVRDGHDALGVTAVITSPDGREISARMKPLNDGLEGWGASVRPDAEGLWTVRVEAWSDPVATWLHRASVKVPAGLDVDLELAEGAAVLTRFMASLPRGNVRSAVKAAVDALTDPSRPAGDRLAIATSTALLDLVWSRPLRELVSPSQEFPLLVERRRALVGAWYEFFPRSEGATLNPPRSGTFATAAERLPAVAAMGFDVLYLPPIHPIGTSHRKGPNNSLDPGPDDPGSPWAIGSADGGHDAVHPDLGTLDDFDAFVAKATSLGLDIALDLALQASPDHPWVTEHPLWFRHRADGTIAYAENPPKRYQDVYPINFDHDPEGLYAEVERLVRFWMSHGVRIFRVDNPHTKPVWVWQRLTSAIGATDPDVLFLAEAFTSPPMMRVLGEVGFQQSYTYFTWRNSRRELEEYLNELAGPAAAYMRPNFFVNTPDILSEYLQYGGPAAFAIRAALAATLSPTWGVYAGFELFEHEAVRAGSEEYLDSEKYQYRPREWAAAEASGATLAPWITQLNALRAAHPALQTLRGLHFHHSDDDSVIVFSKRDGDSPDADCVVVVVTLDPHRPRETMVHLDLAALGLGPDDIFSAHDLVTDTAWRWSAHQYVRLAPAEHVAHIVSVRRVP</sequence>
<dbReference type="InterPro" id="IPR021828">
    <property type="entry name" value="GlgE_dom_N/S"/>
</dbReference>
<dbReference type="AlphaFoldDB" id="A0A6J7R8D3"/>
<dbReference type="Gene3D" id="1.20.58.80">
    <property type="entry name" value="Phosphotransferase system, lactose/cellobiose-type IIA subunit"/>
    <property type="match status" value="1"/>
</dbReference>
<dbReference type="GO" id="GO:0016757">
    <property type="term" value="F:glycosyltransferase activity"/>
    <property type="evidence" value="ECO:0007669"/>
    <property type="project" value="UniProtKB-KW"/>
</dbReference>
<feature type="compositionally biased region" description="Low complexity" evidence="7">
    <location>
        <begin position="259"/>
        <end position="273"/>
    </location>
</feature>
<reference evidence="9" key="1">
    <citation type="submission" date="2020-05" db="EMBL/GenBank/DDBJ databases">
        <authorList>
            <person name="Chiriac C."/>
            <person name="Salcher M."/>
            <person name="Ghai R."/>
            <person name="Kavagutti S V."/>
        </authorList>
    </citation>
    <scope>NUCLEOTIDE SEQUENCE</scope>
</reference>
<evidence type="ECO:0000256" key="1">
    <source>
        <dbReference type="ARBA" id="ARBA00011738"/>
    </source>
</evidence>
<evidence type="ECO:0000256" key="6">
    <source>
        <dbReference type="ARBA" id="ARBA00048735"/>
    </source>
</evidence>
<dbReference type="GO" id="GO:0005975">
    <property type="term" value="P:carbohydrate metabolic process"/>
    <property type="evidence" value="ECO:0007669"/>
    <property type="project" value="InterPro"/>
</dbReference>
<evidence type="ECO:0000256" key="7">
    <source>
        <dbReference type="SAM" id="MobiDB-lite"/>
    </source>
</evidence>
<comment type="catalytic activity">
    <reaction evidence="6">
        <text>alpha-maltose 1-phosphate + [(1-&gt;4)-alpha-D-glucosyl](n) = [(1-&gt;4)-alpha-D-glucosyl](n+2) + phosphate</text>
        <dbReference type="Rhea" id="RHEA:42692"/>
        <dbReference type="Rhea" id="RHEA-COMP:9584"/>
        <dbReference type="Rhea" id="RHEA-COMP:10183"/>
        <dbReference type="ChEBI" id="CHEBI:15444"/>
        <dbReference type="ChEBI" id="CHEBI:43474"/>
        <dbReference type="ChEBI" id="CHEBI:63576"/>
        <dbReference type="EC" id="2.4.99.16"/>
    </reaction>
</comment>
<dbReference type="InterPro" id="IPR017868">
    <property type="entry name" value="Filamin/ABP280_repeat-like"/>
</dbReference>
<dbReference type="PANTHER" id="PTHR47786">
    <property type="entry name" value="ALPHA-1,4-GLUCAN:MALTOSE-1-PHOSPHATE MALTOSYLTRANSFERASE"/>
    <property type="match status" value="1"/>
</dbReference>
<dbReference type="InterPro" id="IPR006047">
    <property type="entry name" value="GH13_cat_dom"/>
</dbReference>
<dbReference type="InterPro" id="IPR013783">
    <property type="entry name" value="Ig-like_fold"/>
</dbReference>
<feature type="region of interest" description="Disordered" evidence="7">
    <location>
        <begin position="254"/>
        <end position="281"/>
    </location>
</feature>
<evidence type="ECO:0000259" key="8">
    <source>
        <dbReference type="SMART" id="SM00642"/>
    </source>
</evidence>
<feature type="domain" description="Glycosyl hydrolase family 13 catalytic" evidence="8">
    <location>
        <begin position="203"/>
        <end position="556"/>
    </location>
</feature>
<accession>A0A6J7R8D3</accession>
<evidence type="ECO:0000256" key="2">
    <source>
        <dbReference type="ARBA" id="ARBA00012603"/>
    </source>
</evidence>
<dbReference type="PROSITE" id="PS50194">
    <property type="entry name" value="FILAMIN_REPEAT"/>
    <property type="match status" value="1"/>
</dbReference>
<keyword evidence="5" id="KW-0119">Carbohydrate metabolism</keyword>
<comment type="subunit">
    <text evidence="1">Homodimer.</text>
</comment>
<dbReference type="EC" id="2.4.99.16" evidence="2"/>
<dbReference type="Gene3D" id="2.60.40.1180">
    <property type="entry name" value="Golgi alpha-mannosidase II"/>
    <property type="match status" value="1"/>
</dbReference>
<dbReference type="Gene3D" id="3.20.20.80">
    <property type="entry name" value="Glycosidases"/>
    <property type="match status" value="1"/>
</dbReference>
<dbReference type="EMBL" id="CAFBOZ010000349">
    <property type="protein sequence ID" value="CAB5024931.1"/>
    <property type="molecule type" value="Genomic_DNA"/>
</dbReference>
<dbReference type="Pfam" id="PF11896">
    <property type="entry name" value="GlgE_dom_N_S"/>
    <property type="match status" value="1"/>
</dbReference>
<keyword evidence="3" id="KW-0328">Glycosyltransferase</keyword>